<gene>
    <name evidence="1" type="ORF">ACFS7Y_17835</name>
</gene>
<evidence type="ECO:0000313" key="2">
    <source>
        <dbReference type="Proteomes" id="UP001597525"/>
    </source>
</evidence>
<evidence type="ECO:0000313" key="1">
    <source>
        <dbReference type="EMBL" id="MFD2969260.1"/>
    </source>
</evidence>
<name>A0ABW6BKK8_9SPHI</name>
<dbReference type="RefSeq" id="WP_320186473.1">
    <property type="nucleotide sequence ID" value="NZ_CP138332.1"/>
</dbReference>
<accession>A0ABW6BKK8</accession>
<dbReference type="Proteomes" id="UP001597525">
    <property type="component" value="Unassembled WGS sequence"/>
</dbReference>
<proteinExistence type="predicted"/>
<dbReference type="EMBL" id="JBHUPB010000012">
    <property type="protein sequence ID" value="MFD2969260.1"/>
    <property type="molecule type" value="Genomic_DNA"/>
</dbReference>
<keyword evidence="2" id="KW-1185">Reference proteome</keyword>
<comment type="caution">
    <text evidence="1">The sequence shown here is derived from an EMBL/GenBank/DDBJ whole genome shotgun (WGS) entry which is preliminary data.</text>
</comment>
<sequence length="352" mass="40500">MKKILYLLLIGCVALAAFWYVKSKDTGIYERNEEAEPAAYAMYPPIDTAYQLDGFSVTQVCVAEVNPSASPNPIRVYQSVNEQLIIDCDAQRDEDTKGDTRYYKIDKEGQLVDSLYVSYNGYWTVLVDGFLLSTKEEDAHFRTWPLNGDTTRQPVQVHNADFAMPAAELEAALQEAKENSQYYVVRTYVQEGTFSSACYYCIDDRWHVLWKRHREYQSETDAESAVRYEQELYRSGEPEPYLPADVTLEHVHPQEKIKYFHIIGGGAGGTAVVGWRGTGFFKTTIADSSFRFRMPHLVVEKERHDSYQTRVYQVLEPRSGVQHLNMHFYQSPLGFALYAPDGKHLYLIRRKT</sequence>
<protein>
    <submittedName>
        <fullName evidence="1">Uncharacterized protein</fullName>
    </submittedName>
</protein>
<reference evidence="2" key="1">
    <citation type="journal article" date="2019" name="Int. J. Syst. Evol. Microbiol.">
        <title>The Global Catalogue of Microorganisms (GCM) 10K type strain sequencing project: providing services to taxonomists for standard genome sequencing and annotation.</title>
        <authorList>
            <consortium name="The Broad Institute Genomics Platform"/>
            <consortium name="The Broad Institute Genome Sequencing Center for Infectious Disease"/>
            <person name="Wu L."/>
            <person name="Ma J."/>
        </authorList>
    </citation>
    <scope>NUCLEOTIDE SEQUENCE [LARGE SCALE GENOMIC DNA]</scope>
    <source>
        <strain evidence="2">KCTC 22814</strain>
    </source>
</reference>
<organism evidence="1 2">
    <name type="scientific">Sphingobacterium bambusae</name>
    <dbReference type="NCBI Taxonomy" id="662858"/>
    <lineage>
        <taxon>Bacteria</taxon>
        <taxon>Pseudomonadati</taxon>
        <taxon>Bacteroidota</taxon>
        <taxon>Sphingobacteriia</taxon>
        <taxon>Sphingobacteriales</taxon>
        <taxon>Sphingobacteriaceae</taxon>
        <taxon>Sphingobacterium</taxon>
    </lineage>
</organism>